<gene>
    <name evidence="1" type="ORF">EG68_01266</name>
</gene>
<dbReference type="Proteomes" id="UP000822476">
    <property type="component" value="Unassembled WGS sequence"/>
</dbReference>
<keyword evidence="2" id="KW-1185">Reference proteome</keyword>
<evidence type="ECO:0000313" key="2">
    <source>
        <dbReference type="Proteomes" id="UP000822476"/>
    </source>
</evidence>
<protein>
    <submittedName>
        <fullName evidence="1">Uncharacterized protein</fullName>
    </submittedName>
</protein>
<proteinExistence type="predicted"/>
<accession>A0A8S9Z253</accession>
<organism evidence="1 2">
    <name type="scientific">Paragonimus skrjabini miyazakii</name>
    <dbReference type="NCBI Taxonomy" id="59628"/>
    <lineage>
        <taxon>Eukaryota</taxon>
        <taxon>Metazoa</taxon>
        <taxon>Spiralia</taxon>
        <taxon>Lophotrochozoa</taxon>
        <taxon>Platyhelminthes</taxon>
        <taxon>Trematoda</taxon>
        <taxon>Digenea</taxon>
        <taxon>Plagiorchiida</taxon>
        <taxon>Troglotremata</taxon>
        <taxon>Troglotrematidae</taxon>
        <taxon>Paragonimus</taxon>
    </lineage>
</organism>
<dbReference type="EMBL" id="JTDE01000353">
    <property type="protein sequence ID" value="KAF7261509.1"/>
    <property type="molecule type" value="Genomic_DNA"/>
</dbReference>
<evidence type="ECO:0000313" key="1">
    <source>
        <dbReference type="EMBL" id="KAF7261509.1"/>
    </source>
</evidence>
<dbReference type="AlphaFoldDB" id="A0A8S9Z253"/>
<name>A0A8S9Z253_9TREM</name>
<reference evidence="1" key="1">
    <citation type="submission" date="2019-07" db="EMBL/GenBank/DDBJ databases">
        <title>Annotation for the trematode Paragonimus miyazaki's.</title>
        <authorList>
            <person name="Choi Y.-J."/>
        </authorList>
    </citation>
    <scope>NUCLEOTIDE SEQUENCE</scope>
    <source>
        <strain evidence="1">Japan</strain>
    </source>
</reference>
<comment type="caution">
    <text evidence="1">The sequence shown here is derived from an EMBL/GenBank/DDBJ whole genome shotgun (WGS) entry which is preliminary data.</text>
</comment>
<sequence length="79" mass="8906">MTFEPLGLNYNVPTGGKTMHCCISSATYGLSSTNKSRMLSTEHIDHLFCQHHTNQTGTIYVFRLVGDLRPTKYNNQLLT</sequence>